<dbReference type="AlphaFoldDB" id="A0A183AA78"/>
<evidence type="ECO:0000313" key="4">
    <source>
        <dbReference type="WBParaSite" id="ECPE_0000386801-mRNA-1"/>
    </source>
</evidence>
<name>A0A183AA78_9TREM</name>
<dbReference type="PANTHER" id="PTHR11063">
    <property type="entry name" value="GLUTAMATE SEMIALDEHYDE DEHYDROGENASE"/>
    <property type="match status" value="1"/>
</dbReference>
<proteinExistence type="predicted"/>
<dbReference type="GO" id="GO:0004350">
    <property type="term" value="F:glutamate-5-semialdehyde dehydrogenase activity"/>
    <property type="evidence" value="ECO:0007669"/>
    <property type="project" value="TreeGrafter"/>
</dbReference>
<dbReference type="WBParaSite" id="ECPE_0000386801-mRNA-1">
    <property type="protein sequence ID" value="ECPE_0000386801-mRNA-1"/>
    <property type="gene ID" value="ECPE_0000386801"/>
</dbReference>
<gene>
    <name evidence="2" type="ORF">ECPE_LOCUS3863</name>
</gene>
<protein>
    <submittedName>
        <fullName evidence="4">Nop domain-containing protein</fullName>
    </submittedName>
</protein>
<dbReference type="InterPro" id="IPR036393">
    <property type="entry name" value="AceGlu_kinase-like_sf"/>
</dbReference>
<evidence type="ECO:0000313" key="3">
    <source>
        <dbReference type="Proteomes" id="UP000272942"/>
    </source>
</evidence>
<dbReference type="EMBL" id="UZAN01040759">
    <property type="protein sequence ID" value="VDP70834.1"/>
    <property type="molecule type" value="Genomic_DNA"/>
</dbReference>
<feature type="region of interest" description="Disordered" evidence="1">
    <location>
        <begin position="93"/>
        <end position="147"/>
    </location>
</feature>
<dbReference type="Proteomes" id="UP000272942">
    <property type="component" value="Unassembled WGS sequence"/>
</dbReference>
<dbReference type="PANTHER" id="PTHR11063:SF8">
    <property type="entry name" value="DELTA-1-PYRROLINE-5-CARBOXYLATE SYNTHASE"/>
    <property type="match status" value="1"/>
</dbReference>
<accession>A0A183AA78</accession>
<reference evidence="2 3" key="2">
    <citation type="submission" date="2018-11" db="EMBL/GenBank/DDBJ databases">
        <authorList>
            <consortium name="Pathogen Informatics"/>
        </authorList>
    </citation>
    <scope>NUCLEOTIDE SEQUENCE [LARGE SCALE GENOMIC DNA]</scope>
    <source>
        <strain evidence="2 3">Egypt</strain>
    </source>
</reference>
<organism evidence="4">
    <name type="scientific">Echinostoma caproni</name>
    <dbReference type="NCBI Taxonomy" id="27848"/>
    <lineage>
        <taxon>Eukaryota</taxon>
        <taxon>Metazoa</taxon>
        <taxon>Spiralia</taxon>
        <taxon>Lophotrochozoa</taxon>
        <taxon>Platyhelminthes</taxon>
        <taxon>Trematoda</taxon>
        <taxon>Digenea</taxon>
        <taxon>Plagiorchiida</taxon>
        <taxon>Echinostomata</taxon>
        <taxon>Echinostomatoidea</taxon>
        <taxon>Echinostomatidae</taxon>
        <taxon>Echinostoma</taxon>
    </lineage>
</organism>
<dbReference type="OrthoDB" id="1934954at2759"/>
<keyword evidence="3" id="KW-1185">Reference proteome</keyword>
<evidence type="ECO:0000313" key="2">
    <source>
        <dbReference type="EMBL" id="VDP70834.1"/>
    </source>
</evidence>
<evidence type="ECO:0000256" key="1">
    <source>
        <dbReference type="SAM" id="MobiDB-lite"/>
    </source>
</evidence>
<reference evidence="4" key="1">
    <citation type="submission" date="2016-06" db="UniProtKB">
        <authorList>
            <consortium name="WormBaseParasite"/>
        </authorList>
    </citation>
    <scope>IDENTIFICATION</scope>
</reference>
<sequence>MFPLRRAILHHSIANRIALASHVGLDGSSTLRNNLRALHQCSVLYKLAQSRAELKDVKKVVVKLGSAVVTKPDRSGLALGRLAMIVEQMADLCNEDDDDVDSDDDEDDDHWDDNSDDDDDDSDDDDADSDDDSDGIHDDNDEDDEDD</sequence>
<dbReference type="Gene3D" id="3.40.1160.10">
    <property type="entry name" value="Acetylglutamate kinase-like"/>
    <property type="match status" value="1"/>
</dbReference>